<dbReference type="Pfam" id="PF00072">
    <property type="entry name" value="Response_reg"/>
    <property type="match status" value="1"/>
</dbReference>
<evidence type="ECO:0000256" key="1">
    <source>
        <dbReference type="ARBA" id="ARBA00000085"/>
    </source>
</evidence>
<dbReference type="Pfam" id="PF00512">
    <property type="entry name" value="HisKA"/>
    <property type="match status" value="1"/>
</dbReference>
<feature type="transmembrane region" description="Helical" evidence="6">
    <location>
        <begin position="282"/>
        <end position="306"/>
    </location>
</feature>
<dbReference type="InterPro" id="IPR036890">
    <property type="entry name" value="HATPase_C_sf"/>
</dbReference>
<dbReference type="PANTHER" id="PTHR45339:SF1">
    <property type="entry name" value="HYBRID SIGNAL TRANSDUCTION HISTIDINE KINASE J"/>
    <property type="match status" value="1"/>
</dbReference>
<dbReference type="Proteomes" id="UP000256779">
    <property type="component" value="Unassembled WGS sequence"/>
</dbReference>
<dbReference type="Gene3D" id="1.10.287.130">
    <property type="match status" value="1"/>
</dbReference>
<dbReference type="CDD" id="cd17546">
    <property type="entry name" value="REC_hyHK_CKI1_RcsC-like"/>
    <property type="match status" value="1"/>
</dbReference>
<dbReference type="GO" id="GO:0000155">
    <property type="term" value="F:phosphorelay sensor kinase activity"/>
    <property type="evidence" value="ECO:0007669"/>
    <property type="project" value="InterPro"/>
</dbReference>
<dbReference type="OrthoDB" id="9811889at2"/>
<dbReference type="SUPFAM" id="SSF52172">
    <property type="entry name" value="CheY-like"/>
    <property type="match status" value="1"/>
</dbReference>
<dbReference type="InterPro" id="IPR001789">
    <property type="entry name" value="Sig_transdc_resp-reg_receiver"/>
</dbReference>
<dbReference type="InterPro" id="IPR005467">
    <property type="entry name" value="His_kinase_dom"/>
</dbReference>
<evidence type="ECO:0000256" key="6">
    <source>
        <dbReference type="SAM" id="Phobius"/>
    </source>
</evidence>
<feature type="domain" description="Histidine kinase" evidence="7">
    <location>
        <begin position="414"/>
        <end position="629"/>
    </location>
</feature>
<evidence type="ECO:0000256" key="4">
    <source>
        <dbReference type="ARBA" id="ARBA00023012"/>
    </source>
</evidence>
<dbReference type="SUPFAM" id="SSF47384">
    <property type="entry name" value="Homodimeric domain of signal transducing histidine kinase"/>
    <property type="match status" value="1"/>
</dbReference>
<dbReference type="SUPFAM" id="SSF55874">
    <property type="entry name" value="ATPase domain of HSP90 chaperone/DNA topoisomerase II/histidine kinase"/>
    <property type="match status" value="1"/>
</dbReference>
<keyword evidence="9" id="KW-0808">Transferase</keyword>
<feature type="transmembrane region" description="Helical" evidence="6">
    <location>
        <begin position="341"/>
        <end position="361"/>
    </location>
</feature>
<dbReference type="CDD" id="cd00082">
    <property type="entry name" value="HisKA"/>
    <property type="match status" value="1"/>
</dbReference>
<dbReference type="PROSITE" id="PS50109">
    <property type="entry name" value="HIS_KIN"/>
    <property type="match status" value="1"/>
</dbReference>
<feature type="domain" description="Response regulatory" evidence="8">
    <location>
        <begin position="659"/>
        <end position="773"/>
    </location>
</feature>
<keyword evidence="6" id="KW-0812">Transmembrane</keyword>
<evidence type="ECO:0000259" key="7">
    <source>
        <dbReference type="PROSITE" id="PS50109"/>
    </source>
</evidence>
<organism evidence="9 10">
    <name type="scientific">Marinoscillum furvescens DSM 4134</name>
    <dbReference type="NCBI Taxonomy" id="1122208"/>
    <lineage>
        <taxon>Bacteria</taxon>
        <taxon>Pseudomonadati</taxon>
        <taxon>Bacteroidota</taxon>
        <taxon>Cytophagia</taxon>
        <taxon>Cytophagales</taxon>
        <taxon>Reichenbachiellaceae</taxon>
        <taxon>Marinoscillum</taxon>
    </lineage>
</organism>
<keyword evidence="6" id="KW-1133">Transmembrane helix</keyword>
<keyword evidence="3 5" id="KW-0597">Phosphoprotein</keyword>
<feature type="transmembrane region" description="Helical" evidence="6">
    <location>
        <begin position="312"/>
        <end position="329"/>
    </location>
</feature>
<name>A0A3D9L573_MARFU</name>
<dbReference type="InterPro" id="IPR003594">
    <property type="entry name" value="HATPase_dom"/>
</dbReference>
<dbReference type="PANTHER" id="PTHR45339">
    <property type="entry name" value="HYBRID SIGNAL TRANSDUCTION HISTIDINE KINASE J"/>
    <property type="match status" value="1"/>
</dbReference>
<dbReference type="EC" id="2.7.13.3" evidence="2"/>
<keyword evidence="9" id="KW-0418">Kinase</keyword>
<feature type="transmembrane region" description="Helical" evidence="6">
    <location>
        <begin position="247"/>
        <end position="270"/>
    </location>
</feature>
<dbReference type="InterPro" id="IPR011006">
    <property type="entry name" value="CheY-like_superfamily"/>
</dbReference>
<evidence type="ECO:0000256" key="2">
    <source>
        <dbReference type="ARBA" id="ARBA00012438"/>
    </source>
</evidence>
<dbReference type="InterPro" id="IPR004358">
    <property type="entry name" value="Sig_transdc_His_kin-like_C"/>
</dbReference>
<accession>A0A3D9L573</accession>
<dbReference type="Gene3D" id="3.40.50.2300">
    <property type="match status" value="1"/>
</dbReference>
<feature type="modified residue" description="4-aspartylphosphate" evidence="5">
    <location>
        <position position="708"/>
    </location>
</feature>
<dbReference type="PRINTS" id="PR00344">
    <property type="entry name" value="BCTRLSENSOR"/>
</dbReference>
<comment type="caution">
    <text evidence="9">The sequence shown here is derived from an EMBL/GenBank/DDBJ whole genome shotgun (WGS) entry which is preliminary data.</text>
</comment>
<dbReference type="EMBL" id="QREG01000007">
    <property type="protein sequence ID" value="RED99779.1"/>
    <property type="molecule type" value="Genomic_DNA"/>
</dbReference>
<evidence type="ECO:0000256" key="3">
    <source>
        <dbReference type="ARBA" id="ARBA00022553"/>
    </source>
</evidence>
<dbReference type="SMART" id="SM00388">
    <property type="entry name" value="HisKA"/>
    <property type="match status" value="1"/>
</dbReference>
<evidence type="ECO:0000313" key="10">
    <source>
        <dbReference type="Proteomes" id="UP000256779"/>
    </source>
</evidence>
<feature type="transmembrane region" description="Helical" evidence="6">
    <location>
        <begin position="367"/>
        <end position="388"/>
    </location>
</feature>
<dbReference type="InterPro" id="IPR003661">
    <property type="entry name" value="HisK_dim/P_dom"/>
</dbReference>
<feature type="transmembrane region" description="Helical" evidence="6">
    <location>
        <begin position="219"/>
        <end position="241"/>
    </location>
</feature>
<keyword evidence="10" id="KW-1185">Reference proteome</keyword>
<sequence>MKALIRYSLLSLCVLLPLLLVSQAKKGVIDLRQNHWDQAYALDGEYAFYWNQLLQPDELYPPDDYLYFPSLWNDQIVGHDTLSAIGYATYHTQVLLDPDQTYMLHIEDVYSSFKVYFNGDVIAVNGEVASEKESYQPLWKPVFVVLPQVRDTNELVIQIANFDHSKGGALEGIEIGEHSYMEDRWLTLVAYDLILTGSLVMGGLFFLGLYFFGRHDKSILFFSLFCIVYSYRIVGFGLYVLHSLVDMSWYVATRLEYISLFLAVFLFGRFVHQLYPREAKKVLWDVISGLCLLFILFTLLAPAYYYTRLIEPFFVVLLVYILLTFSIYVKAKIRKRPGSGFAVVSTSVVFLVFAYNILVYFGLLDEWVAASFWGYILFFFSQSLILSYRFAYFLKIAKFDALKASQAKSDFLSTISHEIRTPLNAVVGLSHFLLKDKPGDHQLQNLNSLRYSAQHLTALINDILDYNKLESGTVTFEEQLTDLRDTLKGVYLSYKPKADEKGLKMVLDIDSRLSTPVYVDRTRLIQVLNNLMDNAIKFTLEGSVVLRVGVLQKEGTRLKIRYEIEDTGIGIPKDKHEVVFERFMQASTSTTREFGGTGLGLAIIKKLLELQGSAIHIESEPGVGTRFSFNQWYQIGEASQLQSQESTVLFGAERLIGRTVLLVEDNPTNVMIASKFLSHWDMIVDVAENGKVGVEMAKQKSYDIILMDLQMPILDGYQASREIRASNLSVPIVALTASALLRVKEQVMAAGMNDCVTKPFDPEELKRKLIKNIS</sequence>
<dbReference type="AlphaFoldDB" id="A0A3D9L573"/>
<evidence type="ECO:0000259" key="8">
    <source>
        <dbReference type="PROSITE" id="PS50110"/>
    </source>
</evidence>
<dbReference type="Gene3D" id="2.60.120.260">
    <property type="entry name" value="Galactose-binding domain-like"/>
    <property type="match status" value="1"/>
</dbReference>
<dbReference type="SUPFAM" id="SSF49785">
    <property type="entry name" value="Galactose-binding domain-like"/>
    <property type="match status" value="1"/>
</dbReference>
<reference evidence="9 10" key="1">
    <citation type="submission" date="2018-07" db="EMBL/GenBank/DDBJ databases">
        <title>Genomic Encyclopedia of Type Strains, Phase IV (KMG-IV): sequencing the most valuable type-strain genomes for metagenomic binning, comparative biology and taxonomic classification.</title>
        <authorList>
            <person name="Goeker M."/>
        </authorList>
    </citation>
    <scope>NUCLEOTIDE SEQUENCE [LARGE SCALE GENOMIC DNA]</scope>
    <source>
        <strain evidence="9 10">DSM 4134</strain>
    </source>
</reference>
<evidence type="ECO:0000256" key="5">
    <source>
        <dbReference type="PROSITE-ProRule" id="PRU00169"/>
    </source>
</evidence>
<protein>
    <recommendedName>
        <fullName evidence="2">histidine kinase</fullName>
        <ecNumber evidence="2">2.7.13.3</ecNumber>
    </recommendedName>
</protein>
<dbReference type="SMART" id="SM00448">
    <property type="entry name" value="REC"/>
    <property type="match status" value="1"/>
</dbReference>
<evidence type="ECO:0000313" key="9">
    <source>
        <dbReference type="EMBL" id="RED99779.1"/>
    </source>
</evidence>
<dbReference type="FunFam" id="3.30.565.10:FF:000010">
    <property type="entry name" value="Sensor histidine kinase RcsC"/>
    <property type="match status" value="1"/>
</dbReference>
<dbReference type="InterPro" id="IPR011623">
    <property type="entry name" value="7TMR_DISM_rcpt_extracell_dom1"/>
</dbReference>
<dbReference type="SMART" id="SM00387">
    <property type="entry name" value="HATPase_c"/>
    <property type="match status" value="1"/>
</dbReference>
<keyword evidence="6" id="KW-0472">Membrane</keyword>
<proteinExistence type="predicted"/>
<keyword evidence="4" id="KW-0902">Two-component regulatory system</keyword>
<dbReference type="Pfam" id="PF02518">
    <property type="entry name" value="HATPase_c"/>
    <property type="match status" value="1"/>
</dbReference>
<dbReference type="Gene3D" id="3.30.565.10">
    <property type="entry name" value="Histidine kinase-like ATPase, C-terminal domain"/>
    <property type="match status" value="1"/>
</dbReference>
<gene>
    <name evidence="9" type="ORF">C7460_10761</name>
</gene>
<dbReference type="Pfam" id="PF07695">
    <property type="entry name" value="7TMR-DISM_7TM"/>
    <property type="match status" value="1"/>
</dbReference>
<dbReference type="InterPro" id="IPR036097">
    <property type="entry name" value="HisK_dim/P_sf"/>
</dbReference>
<dbReference type="PROSITE" id="PS50110">
    <property type="entry name" value="RESPONSE_REGULATORY"/>
    <property type="match status" value="1"/>
</dbReference>
<comment type="catalytic activity">
    <reaction evidence="1">
        <text>ATP + protein L-histidine = ADP + protein N-phospho-L-histidine.</text>
        <dbReference type="EC" id="2.7.13.3"/>
    </reaction>
</comment>
<dbReference type="RefSeq" id="WP_115867801.1">
    <property type="nucleotide sequence ID" value="NZ_QREG01000007.1"/>
</dbReference>
<dbReference type="InterPro" id="IPR008979">
    <property type="entry name" value="Galactose-bd-like_sf"/>
</dbReference>
<feature type="transmembrane region" description="Helical" evidence="6">
    <location>
        <begin position="188"/>
        <end position="212"/>
    </location>
</feature>
<dbReference type="CDD" id="cd16922">
    <property type="entry name" value="HATPase_EvgS-ArcB-TorS-like"/>
    <property type="match status" value="1"/>
</dbReference>